<sequence>MTLSGSPVAVGVDGSNASLLAVAFAAGEARALGVPLVLVHAVRADESTHRAEALLERATARALAVAPEVEVLRRVSHWAPGPALLEAARAASLLVVGMGGRDDPPEAADDSVALDLVGRARCPVAVVRAPHRRHRSVVVAAVADPVRDAPLLAAAFPLAAGRGVPLVVEVPETGDADADLLAAAALDTALEPWTTRFPEVRVETAGVRGPFVEHVLERAAGAAALVLGRPDGTGRWDEPARLAVHRGPCPVVVVRTAAAAERAGA</sequence>
<evidence type="ECO:0000313" key="4">
    <source>
        <dbReference type="Proteomes" id="UP001143463"/>
    </source>
</evidence>
<dbReference type="InterPro" id="IPR006015">
    <property type="entry name" value="Universal_stress_UspA"/>
</dbReference>
<dbReference type="AlphaFoldDB" id="A0A9W6L1U8"/>
<comment type="caution">
    <text evidence="3">The sequence shown here is derived from an EMBL/GenBank/DDBJ whole genome shotgun (WGS) entry which is preliminary data.</text>
</comment>
<comment type="similarity">
    <text evidence="1">Belongs to the universal stress protein A family.</text>
</comment>
<reference evidence="3" key="2">
    <citation type="submission" date="2023-01" db="EMBL/GenBank/DDBJ databases">
        <authorList>
            <person name="Sun Q."/>
            <person name="Evtushenko L."/>
        </authorList>
    </citation>
    <scope>NUCLEOTIDE SEQUENCE</scope>
    <source>
        <strain evidence="3">VKM Ac-1069</strain>
    </source>
</reference>
<evidence type="ECO:0000256" key="1">
    <source>
        <dbReference type="ARBA" id="ARBA00008791"/>
    </source>
</evidence>
<name>A0A9W6L1U8_9PSEU</name>
<dbReference type="Pfam" id="PF00582">
    <property type="entry name" value="Usp"/>
    <property type="match status" value="1"/>
</dbReference>
<dbReference type="InterPro" id="IPR014729">
    <property type="entry name" value="Rossmann-like_a/b/a_fold"/>
</dbReference>
<gene>
    <name evidence="3" type="ORF">GCM10017577_18390</name>
</gene>
<proteinExistence type="inferred from homology"/>
<reference evidence="3" key="1">
    <citation type="journal article" date="2014" name="Int. J. Syst. Evol. Microbiol.">
        <title>Complete genome sequence of Corynebacterium casei LMG S-19264T (=DSM 44701T), isolated from a smear-ripened cheese.</title>
        <authorList>
            <consortium name="US DOE Joint Genome Institute (JGI-PGF)"/>
            <person name="Walter F."/>
            <person name="Albersmeier A."/>
            <person name="Kalinowski J."/>
            <person name="Ruckert C."/>
        </authorList>
    </citation>
    <scope>NUCLEOTIDE SEQUENCE</scope>
    <source>
        <strain evidence="3">VKM Ac-1069</strain>
    </source>
</reference>
<dbReference type="EMBL" id="BSFQ01000005">
    <property type="protein sequence ID" value="GLL10699.1"/>
    <property type="molecule type" value="Genomic_DNA"/>
</dbReference>
<evidence type="ECO:0000259" key="2">
    <source>
        <dbReference type="Pfam" id="PF00582"/>
    </source>
</evidence>
<evidence type="ECO:0000313" key="3">
    <source>
        <dbReference type="EMBL" id="GLL10699.1"/>
    </source>
</evidence>
<dbReference type="InterPro" id="IPR006016">
    <property type="entry name" value="UspA"/>
</dbReference>
<dbReference type="PRINTS" id="PR01438">
    <property type="entry name" value="UNVRSLSTRESS"/>
</dbReference>
<feature type="domain" description="UspA" evidence="2">
    <location>
        <begin position="8"/>
        <end position="128"/>
    </location>
</feature>
<keyword evidence="4" id="KW-1185">Reference proteome</keyword>
<protein>
    <recommendedName>
        <fullName evidence="2">UspA domain-containing protein</fullName>
    </recommendedName>
</protein>
<dbReference type="Gene3D" id="3.40.50.620">
    <property type="entry name" value="HUPs"/>
    <property type="match status" value="2"/>
</dbReference>
<accession>A0A9W6L1U8</accession>
<dbReference type="Proteomes" id="UP001143463">
    <property type="component" value="Unassembled WGS sequence"/>
</dbReference>
<dbReference type="RefSeq" id="WP_051736831.1">
    <property type="nucleotide sequence ID" value="NZ_BAAAUZ010000057.1"/>
</dbReference>
<organism evidence="3 4">
    <name type="scientific">Pseudonocardia halophobica</name>
    <dbReference type="NCBI Taxonomy" id="29401"/>
    <lineage>
        <taxon>Bacteria</taxon>
        <taxon>Bacillati</taxon>
        <taxon>Actinomycetota</taxon>
        <taxon>Actinomycetes</taxon>
        <taxon>Pseudonocardiales</taxon>
        <taxon>Pseudonocardiaceae</taxon>
        <taxon>Pseudonocardia</taxon>
    </lineage>
</organism>
<dbReference type="SUPFAM" id="SSF52402">
    <property type="entry name" value="Adenine nucleotide alpha hydrolases-like"/>
    <property type="match status" value="1"/>
</dbReference>